<evidence type="ECO:0000256" key="5">
    <source>
        <dbReference type="ARBA" id="ARBA00022519"/>
    </source>
</evidence>
<protein>
    <recommendedName>
        <fullName evidence="14">Disulfide bond formation protein B</fullName>
    </recommendedName>
    <alternativeName>
        <fullName evidence="14">Disulfide oxidoreductase</fullName>
    </alternativeName>
</protein>
<dbReference type="Gene3D" id="1.20.1550.10">
    <property type="entry name" value="DsbB-like"/>
    <property type="match status" value="1"/>
</dbReference>
<dbReference type="InterPro" id="IPR003752">
    <property type="entry name" value="DiS_bond_form_DsbB/BdbC"/>
</dbReference>
<dbReference type="PANTHER" id="PTHR36570:SF3">
    <property type="entry name" value="DISULFIDE BOND FORMATION PROTEIN B"/>
    <property type="match status" value="1"/>
</dbReference>
<evidence type="ECO:0000256" key="9">
    <source>
        <dbReference type="ARBA" id="ARBA00023002"/>
    </source>
</evidence>
<dbReference type="Proteomes" id="UP000028643">
    <property type="component" value="Unassembled WGS sequence"/>
</dbReference>
<comment type="subcellular location">
    <subcellularLocation>
        <location evidence="1">Cell inner membrane</location>
        <topology evidence="1">Multi-pass membrane protein</topology>
    </subcellularLocation>
    <subcellularLocation>
        <location evidence="14">Cell membrane</location>
        <topology evidence="14">Multi-pass membrane protein</topology>
    </subcellularLocation>
</comment>
<dbReference type="EMBL" id="JPQT01000074">
    <property type="protein sequence ID" value="KFE53725.1"/>
    <property type="molecule type" value="Genomic_DNA"/>
</dbReference>
<keyword evidence="4 14" id="KW-1003">Cell membrane</keyword>
<comment type="caution">
    <text evidence="16">The sequence shown here is derived from an EMBL/GenBank/DDBJ whole genome shotgun (WGS) entry which is preliminary data.</text>
</comment>
<dbReference type="InterPro" id="IPR022920">
    <property type="entry name" value="Disulphide_bond_form_DsbB"/>
</dbReference>
<keyword evidence="16" id="KW-0808">Transferase</keyword>
<keyword evidence="12 14" id="KW-0143">Chaperone</keyword>
<dbReference type="GO" id="GO:0009055">
    <property type="term" value="F:electron transfer activity"/>
    <property type="evidence" value="ECO:0007669"/>
    <property type="project" value="UniProtKB-UniRule"/>
</dbReference>
<dbReference type="Pfam" id="PF02600">
    <property type="entry name" value="DsbB"/>
    <property type="match status" value="1"/>
</dbReference>
<evidence type="ECO:0000256" key="7">
    <source>
        <dbReference type="ARBA" id="ARBA00022982"/>
    </source>
</evidence>
<evidence type="ECO:0000256" key="6">
    <source>
        <dbReference type="ARBA" id="ARBA00022692"/>
    </source>
</evidence>
<feature type="topological domain" description="Periplasmic" evidence="14">
    <location>
        <begin position="27"/>
        <end position="44"/>
    </location>
</feature>
<accession>A0A085VE62</accession>
<dbReference type="GO" id="GO:0016740">
    <property type="term" value="F:transferase activity"/>
    <property type="evidence" value="ECO:0007669"/>
    <property type="project" value="UniProtKB-KW"/>
</dbReference>
<evidence type="ECO:0000256" key="3">
    <source>
        <dbReference type="ARBA" id="ARBA00022448"/>
    </source>
</evidence>
<dbReference type="GO" id="GO:0005886">
    <property type="term" value="C:plasma membrane"/>
    <property type="evidence" value="ECO:0007669"/>
    <property type="project" value="UniProtKB-SubCell"/>
</dbReference>
<evidence type="ECO:0000256" key="1">
    <source>
        <dbReference type="ARBA" id="ARBA00004429"/>
    </source>
</evidence>
<feature type="disulfide bond" description="Redox-active" evidence="14">
    <location>
        <begin position="36"/>
        <end position="39"/>
    </location>
</feature>
<evidence type="ECO:0000256" key="10">
    <source>
        <dbReference type="ARBA" id="ARBA00023136"/>
    </source>
</evidence>
<keyword evidence="5" id="KW-0997">Cell inner membrane</keyword>
<feature type="transmembrane region" description="Helical" evidence="15">
    <location>
        <begin position="40"/>
        <end position="58"/>
    </location>
</feature>
<evidence type="ECO:0000256" key="13">
    <source>
        <dbReference type="ARBA" id="ARBA00023284"/>
    </source>
</evidence>
<comment type="function">
    <text evidence="14">Required for disulfide bond formation in some periplasmic proteins. Acts by oxidizing the DsbA protein.</text>
</comment>
<evidence type="ECO:0000313" key="17">
    <source>
        <dbReference type="Proteomes" id="UP000028643"/>
    </source>
</evidence>
<keyword evidence="11 14" id="KW-1015">Disulfide bond</keyword>
<dbReference type="GO" id="GO:0015035">
    <property type="term" value="F:protein-disulfide reductase activity"/>
    <property type="evidence" value="ECO:0007669"/>
    <property type="project" value="UniProtKB-UniRule"/>
</dbReference>
<keyword evidence="8 14" id="KW-1133">Transmembrane helix</keyword>
<dbReference type="InterPro" id="IPR023380">
    <property type="entry name" value="DsbB-like_sf"/>
</dbReference>
<feature type="topological domain" description="Cytoplasmic" evidence="14">
    <location>
        <begin position="162"/>
        <end position="175"/>
    </location>
</feature>
<keyword evidence="3 14" id="KW-0813">Transport</keyword>
<dbReference type="InterPro" id="IPR050183">
    <property type="entry name" value="DsbB"/>
</dbReference>
<dbReference type="PATRIC" id="fig|317.174.peg.1166"/>
<evidence type="ECO:0000256" key="8">
    <source>
        <dbReference type="ARBA" id="ARBA00022989"/>
    </source>
</evidence>
<keyword evidence="9 14" id="KW-0560">Oxidoreductase</keyword>
<keyword evidence="10 14" id="KW-0472">Membrane</keyword>
<evidence type="ECO:0000256" key="15">
    <source>
        <dbReference type="SAM" id="Phobius"/>
    </source>
</evidence>
<proteinExistence type="inferred from homology"/>
<name>A0A085VE62_PSESX</name>
<dbReference type="HAMAP" id="MF_00286">
    <property type="entry name" value="DsbB"/>
    <property type="match status" value="1"/>
</dbReference>
<feature type="transmembrane region" description="Helical" evidence="15">
    <location>
        <begin position="143"/>
        <end position="160"/>
    </location>
</feature>
<evidence type="ECO:0000256" key="4">
    <source>
        <dbReference type="ARBA" id="ARBA00022475"/>
    </source>
</evidence>
<keyword evidence="6 14" id="KW-0812">Transmembrane</keyword>
<organism evidence="16 17">
    <name type="scientific">Pseudomonas syringae</name>
    <dbReference type="NCBI Taxonomy" id="317"/>
    <lineage>
        <taxon>Bacteria</taxon>
        <taxon>Pseudomonadati</taxon>
        <taxon>Pseudomonadota</taxon>
        <taxon>Gammaproteobacteria</taxon>
        <taxon>Pseudomonadales</taxon>
        <taxon>Pseudomonadaceae</taxon>
        <taxon>Pseudomonas</taxon>
    </lineage>
</organism>
<dbReference type="PANTHER" id="PTHR36570">
    <property type="entry name" value="DISULFIDE BOND FORMATION PROTEIN B"/>
    <property type="match status" value="1"/>
</dbReference>
<keyword evidence="13 14" id="KW-0676">Redox-active center</keyword>
<keyword evidence="7 14" id="KW-0249">Electron transport</keyword>
<feature type="topological domain" description="Cytoplasmic" evidence="14">
    <location>
        <begin position="1"/>
        <end position="9"/>
    </location>
</feature>
<gene>
    <name evidence="14" type="primary">dsbB</name>
    <name evidence="16" type="ORF">IV02_05730</name>
</gene>
<evidence type="ECO:0000256" key="14">
    <source>
        <dbReference type="HAMAP-Rule" id="MF_00286"/>
    </source>
</evidence>
<comment type="caution">
    <text evidence="14">Lacks conserved residue(s) required for the propagation of feature annotation.</text>
</comment>
<reference evidence="16 17" key="1">
    <citation type="submission" date="2014-07" db="EMBL/GenBank/DDBJ databases">
        <title>Draft Genome Sequences of Environmental Pseudomonas syringae strains.</title>
        <authorList>
            <person name="Baltrus D.A."/>
            <person name="Berge O."/>
            <person name="Morris C."/>
        </authorList>
    </citation>
    <scope>NUCLEOTIDE SEQUENCE [LARGE SCALE GENOMIC DNA]</scope>
    <source>
        <strain evidence="16 17">CEB003</strain>
    </source>
</reference>
<sequence>MPLARTRSLFFLAFIACALIIGTVVYLQRVFGLTPCVLCIWQRWIFLLCAVISLAAALHAPGTTGSRRYGALILLLALSGATLAGAQVWLQTATADELIPVLAAIERGLDFIFLSDPVDHLRLDADMCAEINWSLFGISLPEWSLLAFVGLALLALYPLCRASARRSGAESRAED</sequence>
<evidence type="ECO:0000256" key="11">
    <source>
        <dbReference type="ARBA" id="ARBA00023157"/>
    </source>
</evidence>
<dbReference type="AlphaFoldDB" id="A0A085VE62"/>
<evidence type="ECO:0000256" key="12">
    <source>
        <dbReference type="ARBA" id="ARBA00023186"/>
    </source>
</evidence>
<evidence type="ECO:0000313" key="16">
    <source>
        <dbReference type="EMBL" id="KFE53725.1"/>
    </source>
</evidence>
<feature type="transmembrane region" description="Helical" evidence="15">
    <location>
        <begin position="9"/>
        <end position="28"/>
    </location>
</feature>
<comment type="similarity">
    <text evidence="2 14">Belongs to the DsbB family.</text>
</comment>
<dbReference type="GO" id="GO:0006457">
    <property type="term" value="P:protein folding"/>
    <property type="evidence" value="ECO:0007669"/>
    <property type="project" value="InterPro"/>
</dbReference>
<evidence type="ECO:0000256" key="2">
    <source>
        <dbReference type="ARBA" id="ARBA00008823"/>
    </source>
</evidence>
<feature type="transmembrane region" description="Helical" evidence="15">
    <location>
        <begin position="70"/>
        <end position="90"/>
    </location>
</feature>
<dbReference type="RefSeq" id="WP_020291956.1">
    <property type="nucleotide sequence ID" value="NZ_JPQT01000074.1"/>
</dbReference>
<dbReference type="SUPFAM" id="SSF158442">
    <property type="entry name" value="DsbB-like"/>
    <property type="match status" value="1"/>
</dbReference>